<name>A0A7V8FWB0_9BURK</name>
<dbReference type="GO" id="GO:0047617">
    <property type="term" value="F:fatty acyl-CoA hydrolase activity"/>
    <property type="evidence" value="ECO:0007669"/>
    <property type="project" value="InterPro"/>
</dbReference>
<comment type="caution">
    <text evidence="4">The sequence shown here is derived from an EMBL/GenBank/DDBJ whole genome shotgun (WGS) entry which is preliminary data.</text>
</comment>
<gene>
    <name evidence="4" type="ORF">GAK35_02519</name>
</gene>
<evidence type="ECO:0000313" key="4">
    <source>
        <dbReference type="EMBL" id="KAF1042832.1"/>
    </source>
</evidence>
<dbReference type="Proteomes" id="UP000462435">
    <property type="component" value="Unassembled WGS sequence"/>
</dbReference>
<accession>A0A7V8FWB0</accession>
<dbReference type="SUPFAM" id="SSF54637">
    <property type="entry name" value="Thioesterase/thiol ester dehydrase-isomerase"/>
    <property type="match status" value="1"/>
</dbReference>
<evidence type="ECO:0000259" key="3">
    <source>
        <dbReference type="Pfam" id="PF03061"/>
    </source>
</evidence>
<dbReference type="CDD" id="cd03443">
    <property type="entry name" value="PaaI_thioesterase"/>
    <property type="match status" value="1"/>
</dbReference>
<reference evidence="5" key="1">
    <citation type="journal article" date="2020" name="MBio">
        <title>Horizontal gene transfer to a defensive symbiont with a reduced genome amongst a multipartite beetle microbiome.</title>
        <authorList>
            <person name="Waterworth S.C."/>
            <person name="Florez L.V."/>
            <person name="Rees E.R."/>
            <person name="Hertweck C."/>
            <person name="Kaltenpoth M."/>
            <person name="Kwan J.C."/>
        </authorList>
    </citation>
    <scope>NUCLEOTIDE SEQUENCE [LARGE SCALE GENOMIC DNA]</scope>
</reference>
<sequence length="145" mass="15461">MSDINTPALPSAEDVQARLLRGPYHQWLGLEVQAVGHGSIDLSARFRDEWVVNPEGGYIHGGILAALVDLAADWALVAHTGRGVPTIDLRVDYHRAARGDLRAEGRVVKAGRQFSVAEAKVFDAEGQLVASGRGVYAMPAPAPKG</sequence>
<organism evidence="4 5">
    <name type="scientific">Herbaspirillum frisingense</name>
    <dbReference type="NCBI Taxonomy" id="92645"/>
    <lineage>
        <taxon>Bacteria</taxon>
        <taxon>Pseudomonadati</taxon>
        <taxon>Pseudomonadota</taxon>
        <taxon>Betaproteobacteria</taxon>
        <taxon>Burkholderiales</taxon>
        <taxon>Oxalobacteraceae</taxon>
        <taxon>Herbaspirillum</taxon>
    </lineage>
</organism>
<protein>
    <recommendedName>
        <fullName evidence="3">Thioesterase domain-containing protein</fullName>
    </recommendedName>
</protein>
<evidence type="ECO:0000256" key="2">
    <source>
        <dbReference type="ARBA" id="ARBA00022801"/>
    </source>
</evidence>
<proteinExistence type="inferred from homology"/>
<dbReference type="NCBIfam" id="TIGR00369">
    <property type="entry name" value="unchar_dom_1"/>
    <property type="match status" value="1"/>
</dbReference>
<feature type="domain" description="Thioesterase" evidence="3">
    <location>
        <begin position="56"/>
        <end position="130"/>
    </location>
</feature>
<dbReference type="AlphaFoldDB" id="A0A7V8FWB0"/>
<dbReference type="Pfam" id="PF03061">
    <property type="entry name" value="4HBT"/>
    <property type="match status" value="1"/>
</dbReference>
<dbReference type="InterPro" id="IPR003736">
    <property type="entry name" value="PAAI_dom"/>
</dbReference>
<evidence type="ECO:0000256" key="1">
    <source>
        <dbReference type="ARBA" id="ARBA00008324"/>
    </source>
</evidence>
<dbReference type="EMBL" id="WNDX01000073">
    <property type="protein sequence ID" value="KAF1042832.1"/>
    <property type="molecule type" value="Genomic_DNA"/>
</dbReference>
<dbReference type="InterPro" id="IPR039298">
    <property type="entry name" value="ACOT13"/>
</dbReference>
<dbReference type="InterPro" id="IPR006683">
    <property type="entry name" value="Thioestr_dom"/>
</dbReference>
<comment type="similarity">
    <text evidence="1">Belongs to the thioesterase PaaI family.</text>
</comment>
<evidence type="ECO:0000313" key="5">
    <source>
        <dbReference type="Proteomes" id="UP000462435"/>
    </source>
</evidence>
<dbReference type="PANTHER" id="PTHR21660:SF1">
    <property type="entry name" value="ACYL-COENZYME A THIOESTERASE 13"/>
    <property type="match status" value="1"/>
</dbReference>
<dbReference type="Gene3D" id="3.10.129.10">
    <property type="entry name" value="Hotdog Thioesterase"/>
    <property type="match status" value="1"/>
</dbReference>
<keyword evidence="2" id="KW-0378">Hydrolase</keyword>
<dbReference type="InterPro" id="IPR029069">
    <property type="entry name" value="HotDog_dom_sf"/>
</dbReference>
<dbReference type="PANTHER" id="PTHR21660">
    <property type="entry name" value="THIOESTERASE SUPERFAMILY MEMBER-RELATED"/>
    <property type="match status" value="1"/>
</dbReference>